<dbReference type="STRING" id="402600.SAMN05216188_10842"/>
<accession>A0A1H9LRG2</accession>
<gene>
    <name evidence="2" type="ORF">SAMN05216188_10842</name>
</gene>
<evidence type="ECO:0000313" key="2">
    <source>
        <dbReference type="EMBL" id="SER13463.1"/>
    </source>
</evidence>
<feature type="compositionally biased region" description="Basic and acidic residues" evidence="1">
    <location>
        <begin position="22"/>
        <end position="35"/>
    </location>
</feature>
<evidence type="ECO:0000256" key="1">
    <source>
        <dbReference type="SAM" id="MobiDB-lite"/>
    </source>
</evidence>
<organism evidence="2 3">
    <name type="scientific">Lentzea xinjiangensis</name>
    <dbReference type="NCBI Taxonomy" id="402600"/>
    <lineage>
        <taxon>Bacteria</taxon>
        <taxon>Bacillati</taxon>
        <taxon>Actinomycetota</taxon>
        <taxon>Actinomycetes</taxon>
        <taxon>Pseudonocardiales</taxon>
        <taxon>Pseudonocardiaceae</taxon>
        <taxon>Lentzea</taxon>
    </lineage>
</organism>
<keyword evidence="3" id="KW-1185">Reference proteome</keyword>
<feature type="region of interest" description="Disordered" evidence="1">
    <location>
        <begin position="16"/>
        <end position="41"/>
    </location>
</feature>
<protein>
    <submittedName>
        <fullName evidence="2">Uncharacterized protein</fullName>
    </submittedName>
</protein>
<sequence length="59" mass="6643">MHVWYGNRADFHTDVAGAATGEARDRRWPGRDRPAAGRRGRGNALTRLLRRAFPLSGLR</sequence>
<proteinExistence type="predicted"/>
<dbReference type="Proteomes" id="UP000199352">
    <property type="component" value="Unassembled WGS sequence"/>
</dbReference>
<reference evidence="3" key="1">
    <citation type="submission" date="2016-10" db="EMBL/GenBank/DDBJ databases">
        <authorList>
            <person name="Varghese N."/>
            <person name="Submissions S."/>
        </authorList>
    </citation>
    <scope>NUCLEOTIDE SEQUENCE [LARGE SCALE GENOMIC DNA]</scope>
    <source>
        <strain evidence="3">CGMCC 4.3525</strain>
    </source>
</reference>
<name>A0A1H9LRG2_9PSEU</name>
<dbReference type="EMBL" id="FOFR01000008">
    <property type="protein sequence ID" value="SER13463.1"/>
    <property type="molecule type" value="Genomic_DNA"/>
</dbReference>
<dbReference type="RefSeq" id="WP_089952314.1">
    <property type="nucleotide sequence ID" value="NZ_FOFR01000008.1"/>
</dbReference>
<dbReference type="AlphaFoldDB" id="A0A1H9LRG2"/>
<evidence type="ECO:0000313" key="3">
    <source>
        <dbReference type="Proteomes" id="UP000199352"/>
    </source>
</evidence>